<dbReference type="GO" id="GO:0004185">
    <property type="term" value="F:serine-type carboxypeptidase activity"/>
    <property type="evidence" value="ECO:0007669"/>
    <property type="project" value="UniProtKB-UniRule"/>
</dbReference>
<organism evidence="11 12">
    <name type="scientific">Carnegiea gigantea</name>
    <dbReference type="NCBI Taxonomy" id="171969"/>
    <lineage>
        <taxon>Eukaryota</taxon>
        <taxon>Viridiplantae</taxon>
        <taxon>Streptophyta</taxon>
        <taxon>Embryophyta</taxon>
        <taxon>Tracheophyta</taxon>
        <taxon>Spermatophyta</taxon>
        <taxon>Magnoliopsida</taxon>
        <taxon>eudicotyledons</taxon>
        <taxon>Gunneridae</taxon>
        <taxon>Pentapetalae</taxon>
        <taxon>Caryophyllales</taxon>
        <taxon>Cactineae</taxon>
        <taxon>Cactaceae</taxon>
        <taxon>Cactoideae</taxon>
        <taxon>Echinocereeae</taxon>
        <taxon>Carnegiea</taxon>
    </lineage>
</organism>
<sequence>MGKPTMINILGSLLLFCSVSLANQEIDRVIYLPGQPENVNFAHYSGYVTVNKSAGRALFYWFIESPSNPESKPLVLWLNGGPGCSSIAYGAAEEIGPFRINPNGKTLYMNPYAWNKRTAVANLLFLESPAGVGFSYSNTSSDLYTAGDSKTAEDSYRFLQRWFNRFPQYKYRDFYIAGESYAGHYVPQLSQLIHRRNEGIANPVMKFKGFMVGNGVTDVYYDLIGTFEYWWTRGLISDSTYKRLNDSCPESSIRASACKKALDVAKSEIGNIDPYSIYTHPCNTTGEIWRNVRAHYVSDQMFLSEALPWLKRAYDPCTQRYSREYFNLPEVQKALHANKTNIPYPWDICSDIVEYNWVDSQRSMLPIYQELIEAGLRIWVYSGDTDAVVPVTATRYSLGALKLPAVTKWYPWYDKEKVGGWSEVYKGLTFVTIRGSGHEVPLHRLRQAFILFNHFLNNKPMPRKTLNVQMVQSS</sequence>
<accession>A0A9Q1JKQ2</accession>
<dbReference type="GO" id="GO:0005576">
    <property type="term" value="C:extracellular region"/>
    <property type="evidence" value="ECO:0007669"/>
    <property type="project" value="UniProtKB-SubCell"/>
</dbReference>
<keyword evidence="7" id="KW-1015">Disulfide bond</keyword>
<evidence type="ECO:0000256" key="9">
    <source>
        <dbReference type="ARBA" id="ARBA00037399"/>
    </source>
</evidence>
<feature type="signal peptide" evidence="10">
    <location>
        <begin position="1"/>
        <end position="22"/>
    </location>
</feature>
<keyword evidence="5 10" id="KW-0645">Protease</keyword>
<dbReference type="Proteomes" id="UP001153076">
    <property type="component" value="Unassembled WGS sequence"/>
</dbReference>
<evidence type="ECO:0000313" key="12">
    <source>
        <dbReference type="Proteomes" id="UP001153076"/>
    </source>
</evidence>
<evidence type="ECO:0000313" key="11">
    <source>
        <dbReference type="EMBL" id="KAJ8423876.1"/>
    </source>
</evidence>
<evidence type="ECO:0000256" key="7">
    <source>
        <dbReference type="ARBA" id="ARBA00023157"/>
    </source>
</evidence>
<evidence type="ECO:0000256" key="1">
    <source>
        <dbReference type="ARBA" id="ARBA00004613"/>
    </source>
</evidence>
<reference evidence="11" key="1">
    <citation type="submission" date="2022-04" db="EMBL/GenBank/DDBJ databases">
        <title>Carnegiea gigantea Genome sequencing and assembly v2.</title>
        <authorList>
            <person name="Copetti D."/>
            <person name="Sanderson M.J."/>
            <person name="Burquez A."/>
            <person name="Wojciechowski M.F."/>
        </authorList>
    </citation>
    <scope>NUCLEOTIDE SEQUENCE</scope>
    <source>
        <strain evidence="11">SGP5-SGP5p</strain>
        <tissue evidence="11">Aerial part</tissue>
    </source>
</reference>
<dbReference type="InterPro" id="IPR018202">
    <property type="entry name" value="Ser_caboxypep_ser_AS"/>
</dbReference>
<dbReference type="InterPro" id="IPR001563">
    <property type="entry name" value="Peptidase_S10"/>
</dbReference>
<dbReference type="GO" id="GO:0006508">
    <property type="term" value="P:proteolysis"/>
    <property type="evidence" value="ECO:0007669"/>
    <property type="project" value="UniProtKB-KW"/>
</dbReference>
<evidence type="ECO:0000256" key="4">
    <source>
        <dbReference type="ARBA" id="ARBA00022645"/>
    </source>
</evidence>
<comment type="caution">
    <text evidence="11">The sequence shown here is derived from an EMBL/GenBank/DDBJ whole genome shotgun (WGS) entry which is preliminary data.</text>
</comment>
<dbReference type="FunFam" id="3.40.50.11320:FF:000003">
    <property type="entry name" value="Carboxypeptidase"/>
    <property type="match status" value="1"/>
</dbReference>
<dbReference type="OrthoDB" id="443318at2759"/>
<keyword evidence="8" id="KW-0325">Glycoprotein</keyword>
<comment type="function">
    <text evidence="9">Probable carboxypeptidase.</text>
</comment>
<evidence type="ECO:0000256" key="3">
    <source>
        <dbReference type="ARBA" id="ARBA00022525"/>
    </source>
</evidence>
<keyword evidence="10" id="KW-0732">Signal</keyword>
<comment type="subcellular location">
    <subcellularLocation>
        <location evidence="1">Secreted</location>
    </subcellularLocation>
</comment>
<dbReference type="InterPro" id="IPR029058">
    <property type="entry name" value="AB_hydrolase_fold"/>
</dbReference>
<evidence type="ECO:0000256" key="6">
    <source>
        <dbReference type="ARBA" id="ARBA00022801"/>
    </source>
</evidence>
<dbReference type="Pfam" id="PF00450">
    <property type="entry name" value="Peptidase_S10"/>
    <property type="match status" value="1"/>
</dbReference>
<dbReference type="Gene3D" id="6.10.250.940">
    <property type="match status" value="1"/>
</dbReference>
<evidence type="ECO:0000256" key="8">
    <source>
        <dbReference type="ARBA" id="ARBA00023180"/>
    </source>
</evidence>
<feature type="chain" id="PRO_5040535804" description="Carboxypeptidase" evidence="10">
    <location>
        <begin position="23"/>
        <end position="474"/>
    </location>
</feature>
<dbReference type="Gene3D" id="3.40.50.11320">
    <property type="match status" value="1"/>
</dbReference>
<keyword evidence="4 10" id="KW-0121">Carboxypeptidase</keyword>
<dbReference type="AlphaFoldDB" id="A0A9Q1JKQ2"/>
<keyword evidence="3" id="KW-0964">Secreted</keyword>
<comment type="similarity">
    <text evidence="2 10">Belongs to the peptidase S10 family.</text>
</comment>
<dbReference type="EC" id="3.4.16.-" evidence="10"/>
<dbReference type="GO" id="GO:0005773">
    <property type="term" value="C:vacuole"/>
    <property type="evidence" value="ECO:0007669"/>
    <property type="project" value="TreeGrafter"/>
</dbReference>
<dbReference type="PRINTS" id="PR00724">
    <property type="entry name" value="CRBOXYPTASEC"/>
</dbReference>
<protein>
    <recommendedName>
        <fullName evidence="10">Carboxypeptidase</fullName>
        <ecNumber evidence="10">3.4.16.-</ecNumber>
    </recommendedName>
</protein>
<evidence type="ECO:0000256" key="5">
    <source>
        <dbReference type="ARBA" id="ARBA00022670"/>
    </source>
</evidence>
<proteinExistence type="inferred from homology"/>
<keyword evidence="12" id="KW-1185">Reference proteome</keyword>
<evidence type="ECO:0000256" key="2">
    <source>
        <dbReference type="ARBA" id="ARBA00009431"/>
    </source>
</evidence>
<name>A0A9Q1JKQ2_9CARY</name>
<gene>
    <name evidence="11" type="ORF">Cgig2_001542</name>
</gene>
<dbReference type="FunFam" id="3.40.50.1820:FF:000013">
    <property type="entry name" value="Carboxypeptidase"/>
    <property type="match status" value="1"/>
</dbReference>
<keyword evidence="6 10" id="KW-0378">Hydrolase</keyword>
<dbReference type="EMBL" id="JAKOGI010001839">
    <property type="protein sequence ID" value="KAJ8423876.1"/>
    <property type="molecule type" value="Genomic_DNA"/>
</dbReference>
<dbReference type="SUPFAM" id="SSF53474">
    <property type="entry name" value="alpha/beta-Hydrolases"/>
    <property type="match status" value="1"/>
</dbReference>
<dbReference type="PANTHER" id="PTHR11802:SF198">
    <property type="entry name" value="SERINE CARBOXYPEPTIDASE-LIKE 27"/>
    <property type="match status" value="1"/>
</dbReference>
<evidence type="ECO:0000256" key="10">
    <source>
        <dbReference type="RuleBase" id="RU361156"/>
    </source>
</evidence>
<dbReference type="Gene3D" id="3.40.50.1820">
    <property type="entry name" value="alpha/beta hydrolase"/>
    <property type="match status" value="1"/>
</dbReference>
<dbReference type="PANTHER" id="PTHR11802">
    <property type="entry name" value="SERINE PROTEASE FAMILY S10 SERINE CARBOXYPEPTIDASE"/>
    <property type="match status" value="1"/>
</dbReference>
<dbReference type="PROSITE" id="PS00131">
    <property type="entry name" value="CARBOXYPEPT_SER_SER"/>
    <property type="match status" value="1"/>
</dbReference>